<evidence type="ECO:0000313" key="2">
    <source>
        <dbReference type="Proteomes" id="UP000035642"/>
    </source>
</evidence>
<evidence type="ECO:0000313" key="3">
    <source>
        <dbReference type="WBParaSite" id="ACAC_0000992501-mRNA-1"/>
    </source>
</evidence>
<feature type="region of interest" description="Disordered" evidence="1">
    <location>
        <begin position="1"/>
        <end position="33"/>
    </location>
</feature>
<reference evidence="2" key="1">
    <citation type="submission" date="2012-09" db="EMBL/GenBank/DDBJ databases">
        <authorList>
            <person name="Martin A.A."/>
        </authorList>
    </citation>
    <scope>NUCLEOTIDE SEQUENCE</scope>
</reference>
<evidence type="ECO:0000256" key="1">
    <source>
        <dbReference type="SAM" id="MobiDB-lite"/>
    </source>
</evidence>
<protein>
    <submittedName>
        <fullName evidence="3">Uncharacterized protein</fullName>
    </submittedName>
</protein>
<accession>A0A0K0DFY8</accession>
<dbReference type="WBParaSite" id="ACAC_0000992501-mRNA-1">
    <property type="protein sequence ID" value="ACAC_0000992501-mRNA-1"/>
    <property type="gene ID" value="ACAC_0000992501"/>
</dbReference>
<proteinExistence type="predicted"/>
<reference evidence="3" key="2">
    <citation type="submission" date="2017-02" db="UniProtKB">
        <authorList>
            <consortium name="WormBaseParasite"/>
        </authorList>
    </citation>
    <scope>IDENTIFICATION</scope>
</reference>
<keyword evidence="2" id="KW-1185">Reference proteome</keyword>
<sequence length="142" mass="15693">MMSIAYSSPQSQLARRRGRPLSPTDGGTGVVGVHERLEHNRAIKLSISSTVSPGNRELYDDDDVIAIMSLLGQPVVQERAHNDCSTRTCNRQVAFFVRYLENNLQCDFCLGLILEASNSSRTFAIKDSFGQQLQLNGLLHVA</sequence>
<name>A0A0K0DFY8_ANGCA</name>
<dbReference type="AlphaFoldDB" id="A0A0K0DFY8"/>
<dbReference type="Proteomes" id="UP000035642">
    <property type="component" value="Unassembled WGS sequence"/>
</dbReference>
<feature type="compositionally biased region" description="Polar residues" evidence="1">
    <location>
        <begin position="1"/>
        <end position="13"/>
    </location>
</feature>
<organism evidence="2 3">
    <name type="scientific">Angiostrongylus cantonensis</name>
    <name type="common">Rat lungworm</name>
    <dbReference type="NCBI Taxonomy" id="6313"/>
    <lineage>
        <taxon>Eukaryota</taxon>
        <taxon>Metazoa</taxon>
        <taxon>Ecdysozoa</taxon>
        <taxon>Nematoda</taxon>
        <taxon>Chromadorea</taxon>
        <taxon>Rhabditida</taxon>
        <taxon>Rhabditina</taxon>
        <taxon>Rhabditomorpha</taxon>
        <taxon>Strongyloidea</taxon>
        <taxon>Metastrongylidae</taxon>
        <taxon>Angiostrongylus</taxon>
    </lineage>
</organism>